<dbReference type="InterPro" id="IPR016039">
    <property type="entry name" value="Thiolase-like"/>
</dbReference>
<accession>M0MB76</accession>
<proteinExistence type="predicted"/>
<organism evidence="2 3">
    <name type="scientific">Halobiforma nitratireducens JCM 10879</name>
    <dbReference type="NCBI Taxonomy" id="1227454"/>
    <lineage>
        <taxon>Archaea</taxon>
        <taxon>Methanobacteriati</taxon>
        <taxon>Methanobacteriota</taxon>
        <taxon>Stenosarchaea group</taxon>
        <taxon>Halobacteria</taxon>
        <taxon>Halobacteriales</taxon>
        <taxon>Natrialbaceae</taxon>
        <taxon>Halobiforma</taxon>
    </lineage>
</organism>
<dbReference type="Proteomes" id="UP000011607">
    <property type="component" value="Unassembled WGS sequence"/>
</dbReference>
<dbReference type="GO" id="GO:0016746">
    <property type="term" value="F:acyltransferase activity"/>
    <property type="evidence" value="ECO:0007669"/>
    <property type="project" value="InterPro"/>
</dbReference>
<dbReference type="AlphaFoldDB" id="M0MB76"/>
<sequence>MTTGDLRVEAVGAYAPRYRLTAAAVEETWGQFHGAGISETAVPAADEDALTMASDCLLYTSL</sequence>
<evidence type="ECO:0000256" key="1">
    <source>
        <dbReference type="ARBA" id="ARBA00023229"/>
    </source>
</evidence>
<dbReference type="EMBL" id="AOMA01000062">
    <property type="protein sequence ID" value="EMA41899.1"/>
    <property type="molecule type" value="Genomic_DNA"/>
</dbReference>
<evidence type="ECO:0000313" key="3">
    <source>
        <dbReference type="Proteomes" id="UP000011607"/>
    </source>
</evidence>
<dbReference type="STRING" id="1227454.C446_04800"/>
<evidence type="ECO:0000313" key="2">
    <source>
        <dbReference type="EMBL" id="EMA41899.1"/>
    </source>
</evidence>
<gene>
    <name evidence="2" type="ORF">C446_04800</name>
</gene>
<comment type="caution">
    <text evidence="2">The sequence shown here is derived from an EMBL/GenBank/DDBJ whole genome shotgun (WGS) entry which is preliminary data.</text>
</comment>
<protein>
    <submittedName>
        <fullName evidence="2">Uncharacterized protein</fullName>
    </submittedName>
</protein>
<name>M0MB76_9EURY</name>
<feature type="non-terminal residue" evidence="2">
    <location>
        <position position="62"/>
    </location>
</feature>
<dbReference type="Gene3D" id="3.40.47.10">
    <property type="match status" value="1"/>
</dbReference>
<keyword evidence="3" id="KW-1185">Reference proteome</keyword>
<keyword evidence="1" id="KW-0414">Isoprene biosynthesis</keyword>
<dbReference type="GO" id="GO:0008299">
    <property type="term" value="P:isoprenoid biosynthetic process"/>
    <property type="evidence" value="ECO:0007669"/>
    <property type="project" value="UniProtKB-KW"/>
</dbReference>
<dbReference type="eggNOG" id="arCOG01767">
    <property type="taxonomic scope" value="Archaea"/>
</dbReference>
<reference evidence="2 3" key="1">
    <citation type="journal article" date="2014" name="PLoS Genet.">
        <title>Phylogenetically driven sequencing of extremely halophilic archaea reveals strategies for static and dynamic osmo-response.</title>
        <authorList>
            <person name="Becker E.A."/>
            <person name="Seitzer P.M."/>
            <person name="Tritt A."/>
            <person name="Larsen D."/>
            <person name="Krusor M."/>
            <person name="Yao A.I."/>
            <person name="Wu D."/>
            <person name="Madern D."/>
            <person name="Eisen J.A."/>
            <person name="Darling A.E."/>
            <person name="Facciotti M.T."/>
        </authorList>
    </citation>
    <scope>NUCLEOTIDE SEQUENCE [LARGE SCALE GENOMIC DNA]</scope>
    <source>
        <strain evidence="2 3">JCM 10879</strain>
    </source>
</reference>